<dbReference type="Gene3D" id="2.170.120.40">
    <property type="entry name" value="YbbR-like domain"/>
    <property type="match status" value="2"/>
</dbReference>
<dbReference type="PANTHER" id="PTHR37804:SF1">
    <property type="entry name" value="CDAA REGULATORY PROTEIN CDAR"/>
    <property type="match status" value="1"/>
</dbReference>
<dbReference type="PANTHER" id="PTHR37804">
    <property type="entry name" value="CDAA REGULATORY PROTEIN CDAR"/>
    <property type="match status" value="1"/>
</dbReference>
<dbReference type="EMBL" id="QRDZ01000014">
    <property type="protein sequence ID" value="RED75686.1"/>
    <property type="molecule type" value="Genomic_DNA"/>
</dbReference>
<proteinExistence type="predicted"/>
<evidence type="ECO:0000313" key="2">
    <source>
        <dbReference type="EMBL" id="RED75686.1"/>
    </source>
</evidence>
<dbReference type="Gene3D" id="2.170.120.30">
    <property type="match status" value="2"/>
</dbReference>
<organism evidence="2 3">
    <name type="scientific">Cohnella phaseoli</name>
    <dbReference type="NCBI Taxonomy" id="456490"/>
    <lineage>
        <taxon>Bacteria</taxon>
        <taxon>Bacillati</taxon>
        <taxon>Bacillota</taxon>
        <taxon>Bacilli</taxon>
        <taxon>Bacillales</taxon>
        <taxon>Paenibacillaceae</taxon>
        <taxon>Cohnella</taxon>
    </lineage>
</organism>
<dbReference type="RefSeq" id="WP_116062005.1">
    <property type="nucleotide sequence ID" value="NZ_QRDZ01000014.1"/>
</dbReference>
<feature type="region of interest" description="Disordered" evidence="1">
    <location>
        <begin position="409"/>
        <end position="446"/>
    </location>
</feature>
<dbReference type="AlphaFoldDB" id="A0A3D9JQH7"/>
<evidence type="ECO:0000256" key="1">
    <source>
        <dbReference type="SAM" id="MobiDB-lite"/>
    </source>
</evidence>
<dbReference type="InterPro" id="IPR053154">
    <property type="entry name" value="c-di-AMP_regulator"/>
</dbReference>
<accession>A0A3D9JQH7</accession>
<sequence>MDKWLNHPTIAKFVALALGILMWAVVHYDPDNSAPNNVASLYDTKVIEGVTVQPFGLDERNFVLIGMEPLKVNLTVRGTKSDLKVAQTKDYRIRVDLRTVGEGQHTLTLEENLPKGITSVSISPSTVVVSIEALQTKEFEVAIQTKGNPAKGYKVGTPILKPGNRVHVTLPKSQLAEAESVGATIEIDGEKETIKNKSVKLVVYDKQGKPMEGATIDPAVLEVEVPITNPFKTVPLQFKMVGRVQSGLGVASFKPDVEQVTVYGPQDALDKIEFIEVEVPLGDVRNSGKVSVPLKVTPPLIEISPATIDIQIEVLLSTTRKLEGLPIELIGLGEGLLAKIVDPETGKADITIQGAPQTLDRLRPGDVDVIVDLSGRGPGVYTLPLVVSLERFMEQVGGTSSIVVEIVDEAAQETTTEGEEPPEEGVPEESETPPPESGGGTQEPAV</sequence>
<reference evidence="2 3" key="1">
    <citation type="submission" date="2018-07" db="EMBL/GenBank/DDBJ databases">
        <title>Genomic Encyclopedia of Type Strains, Phase III (KMG-III): the genomes of soil and plant-associated and newly described type strains.</title>
        <authorList>
            <person name="Whitman W."/>
        </authorList>
    </citation>
    <scope>NUCLEOTIDE SEQUENCE [LARGE SCALE GENOMIC DNA]</scope>
    <source>
        <strain evidence="2 3">CECT 7287</strain>
    </source>
</reference>
<dbReference type="OrthoDB" id="1013291at2"/>
<gene>
    <name evidence="2" type="ORF">DFP98_11446</name>
</gene>
<name>A0A3D9JQH7_9BACL</name>
<feature type="compositionally biased region" description="Acidic residues" evidence="1">
    <location>
        <begin position="409"/>
        <end position="431"/>
    </location>
</feature>
<comment type="caution">
    <text evidence="2">The sequence shown here is derived from an EMBL/GenBank/DDBJ whole genome shotgun (WGS) entry which is preliminary data.</text>
</comment>
<evidence type="ECO:0000313" key="3">
    <source>
        <dbReference type="Proteomes" id="UP000256977"/>
    </source>
</evidence>
<dbReference type="Pfam" id="PF07949">
    <property type="entry name" value="YbbR"/>
    <property type="match status" value="3"/>
</dbReference>
<feature type="compositionally biased region" description="Gly residues" evidence="1">
    <location>
        <begin position="437"/>
        <end position="446"/>
    </location>
</feature>
<dbReference type="Proteomes" id="UP000256977">
    <property type="component" value="Unassembled WGS sequence"/>
</dbReference>
<protein>
    <submittedName>
        <fullName evidence="2">YbbR domain-containing protein</fullName>
    </submittedName>
</protein>
<keyword evidence="3" id="KW-1185">Reference proteome</keyword>
<dbReference type="InterPro" id="IPR012505">
    <property type="entry name" value="YbbR"/>
</dbReference>